<gene>
    <name evidence="6" type="ORF">JK636_11035</name>
</gene>
<dbReference type="Gene3D" id="3.20.20.140">
    <property type="entry name" value="Metal-dependent hydrolases"/>
    <property type="match status" value="1"/>
</dbReference>
<dbReference type="HAMAP" id="MF_01561">
    <property type="entry name" value="YcdX_phosphat"/>
    <property type="match status" value="1"/>
</dbReference>
<evidence type="ECO:0000256" key="4">
    <source>
        <dbReference type="HAMAP-Rule" id="MF_01561"/>
    </source>
</evidence>
<feature type="binding site" evidence="4">
    <location>
        <position position="195"/>
    </location>
    <ligand>
        <name>Zn(2+)</name>
        <dbReference type="ChEBI" id="CHEBI:29105"/>
        <label>1</label>
    </ligand>
</feature>
<dbReference type="RefSeq" id="WP_202749007.1">
    <property type="nucleotide sequence ID" value="NZ_JAESWC010000004.1"/>
</dbReference>
<feature type="binding site" evidence="4">
    <location>
        <position position="41"/>
    </location>
    <ligand>
        <name>Zn(2+)</name>
        <dbReference type="ChEBI" id="CHEBI:29105"/>
        <label>2</label>
    </ligand>
</feature>
<keyword evidence="7" id="KW-1185">Reference proteome</keyword>
<dbReference type="Pfam" id="PF02811">
    <property type="entry name" value="PHP"/>
    <property type="match status" value="1"/>
</dbReference>
<proteinExistence type="inferred from homology"/>
<evidence type="ECO:0000256" key="2">
    <source>
        <dbReference type="ARBA" id="ARBA00022801"/>
    </source>
</evidence>
<dbReference type="InterPro" id="IPR004013">
    <property type="entry name" value="PHP_dom"/>
</dbReference>
<feature type="binding site" evidence="4">
    <location>
        <position position="102"/>
    </location>
    <ligand>
        <name>Zn(2+)</name>
        <dbReference type="ChEBI" id="CHEBI:29105"/>
        <label>3</label>
    </ligand>
</feature>
<dbReference type="NCBIfam" id="NF006702">
    <property type="entry name" value="PRK09248.1"/>
    <property type="match status" value="1"/>
</dbReference>
<name>A0ABS1TAB3_9CLOT</name>
<sequence>MKYVIDTHTHTIASGHAYNTLLENIKEASENGIKVLAATDHGPKMPGAAHIFYFSNLKVLPREIYGVTLLKGCEANIIDFKGNLDIPDRVQKRLDIIIASLHDACSDPGSREENTEALIGAMKNSNVDIIGHCGNPSFPIYEEEVVKAAKEYNVLIEINNSSLPENGSRAGSIDNCRKIALLCKEHNVRITIGSDAHCCFQIGRFDEADKLLRDVDFPEELIMNTDNSKIIKYLKNKGKLADLKLD</sequence>
<evidence type="ECO:0000313" key="7">
    <source>
        <dbReference type="Proteomes" id="UP000632377"/>
    </source>
</evidence>
<keyword evidence="2 4" id="KW-0378">Hydrolase</keyword>
<dbReference type="SUPFAM" id="SSF89550">
    <property type="entry name" value="PHP domain-like"/>
    <property type="match status" value="1"/>
</dbReference>
<feature type="binding site" evidence="4">
    <location>
        <position position="10"/>
    </location>
    <ligand>
        <name>Zn(2+)</name>
        <dbReference type="ChEBI" id="CHEBI:29105"/>
        <label>1</label>
    </ligand>
</feature>
<organism evidence="6 7">
    <name type="scientific">Clostridium rhizosphaerae</name>
    <dbReference type="NCBI Taxonomy" id="2803861"/>
    <lineage>
        <taxon>Bacteria</taxon>
        <taxon>Bacillati</taxon>
        <taxon>Bacillota</taxon>
        <taxon>Clostridia</taxon>
        <taxon>Eubacteriales</taxon>
        <taxon>Clostridiaceae</taxon>
        <taxon>Clostridium</taxon>
    </lineage>
</organism>
<keyword evidence="3 4" id="KW-0862">Zinc</keyword>
<dbReference type="EMBL" id="JAESWC010000004">
    <property type="protein sequence ID" value="MBL4936294.1"/>
    <property type="molecule type" value="Genomic_DNA"/>
</dbReference>
<dbReference type="InterPro" id="IPR050243">
    <property type="entry name" value="PHP_phosphatase"/>
</dbReference>
<dbReference type="InterPro" id="IPR003141">
    <property type="entry name" value="Pol/His_phosphatase_N"/>
</dbReference>
<feature type="binding site" evidence="4">
    <location>
        <position position="74"/>
    </location>
    <ligand>
        <name>Zn(2+)</name>
        <dbReference type="ChEBI" id="CHEBI:29105"/>
        <label>1</label>
    </ligand>
</feature>
<dbReference type="PANTHER" id="PTHR36928">
    <property type="entry name" value="PHOSPHATASE YCDX-RELATED"/>
    <property type="match status" value="1"/>
</dbReference>
<evidence type="ECO:0000313" key="6">
    <source>
        <dbReference type="EMBL" id="MBL4936294.1"/>
    </source>
</evidence>
<feature type="binding site" evidence="4">
    <location>
        <position position="132"/>
    </location>
    <ligand>
        <name>Zn(2+)</name>
        <dbReference type="ChEBI" id="CHEBI:29105"/>
        <label>3</label>
    </ligand>
</feature>
<dbReference type="InterPro" id="IPR023710">
    <property type="entry name" value="Phosphatase_YcdX_put"/>
</dbReference>
<feature type="binding site" evidence="4">
    <location>
        <position position="74"/>
    </location>
    <ligand>
        <name>Zn(2+)</name>
        <dbReference type="ChEBI" id="CHEBI:29105"/>
        <label>3</label>
    </ligand>
</feature>
<comment type="cofactor">
    <cofactor evidence="4">
        <name>Zn(2+)</name>
        <dbReference type="ChEBI" id="CHEBI:29105"/>
    </cofactor>
    <text evidence="4">Binds 3 Zn(2+) ions per subunit.</text>
</comment>
<protein>
    <submittedName>
        <fullName evidence="6">Phosphatase</fullName>
    </submittedName>
</protein>
<evidence type="ECO:0000256" key="1">
    <source>
        <dbReference type="ARBA" id="ARBA00022723"/>
    </source>
</evidence>
<evidence type="ECO:0000256" key="3">
    <source>
        <dbReference type="ARBA" id="ARBA00022833"/>
    </source>
</evidence>
<dbReference type="Proteomes" id="UP000632377">
    <property type="component" value="Unassembled WGS sequence"/>
</dbReference>
<feature type="binding site" evidence="4">
    <location>
        <position position="16"/>
    </location>
    <ligand>
        <name>Zn(2+)</name>
        <dbReference type="ChEBI" id="CHEBI:29105"/>
        <label>2</label>
    </ligand>
</feature>
<evidence type="ECO:0000259" key="5">
    <source>
        <dbReference type="SMART" id="SM00481"/>
    </source>
</evidence>
<keyword evidence="1 4" id="KW-0479">Metal-binding</keyword>
<comment type="caution">
    <text evidence="6">The sequence shown here is derived from an EMBL/GenBank/DDBJ whole genome shotgun (WGS) entry which is preliminary data.</text>
</comment>
<reference evidence="6 7" key="1">
    <citation type="submission" date="2021-01" db="EMBL/GenBank/DDBJ databases">
        <title>Genome public.</title>
        <authorList>
            <person name="Liu C."/>
            <person name="Sun Q."/>
        </authorList>
    </citation>
    <scope>NUCLEOTIDE SEQUENCE [LARGE SCALE GENOMIC DNA]</scope>
    <source>
        <strain evidence="6 7">YIM B02515</strain>
    </source>
</reference>
<dbReference type="SMART" id="SM00481">
    <property type="entry name" value="POLIIIAc"/>
    <property type="match status" value="1"/>
</dbReference>
<dbReference type="InterPro" id="IPR016195">
    <property type="entry name" value="Pol/histidinol_Pase-like"/>
</dbReference>
<dbReference type="CDD" id="cd07437">
    <property type="entry name" value="PHP_HisPPase_Ycdx_like"/>
    <property type="match status" value="1"/>
</dbReference>
<comment type="similarity">
    <text evidence="4">Belongs to the PHP family.</text>
</comment>
<accession>A0ABS1TAB3</accession>
<feature type="binding site" evidence="4">
    <location>
        <position position="197"/>
    </location>
    <ligand>
        <name>Zn(2+)</name>
        <dbReference type="ChEBI" id="CHEBI:29105"/>
        <label>2</label>
    </ligand>
</feature>
<dbReference type="PANTHER" id="PTHR36928:SF1">
    <property type="entry name" value="PHOSPHATASE YCDX-RELATED"/>
    <property type="match status" value="1"/>
</dbReference>
<feature type="binding site" evidence="4">
    <location>
        <position position="8"/>
    </location>
    <ligand>
        <name>Zn(2+)</name>
        <dbReference type="ChEBI" id="CHEBI:29105"/>
        <label>1</label>
    </ligand>
</feature>
<feature type="domain" description="Polymerase/histidinol phosphatase N-terminal" evidence="5">
    <location>
        <begin position="5"/>
        <end position="79"/>
    </location>
</feature>